<keyword evidence="4" id="KW-0539">Nucleus</keyword>
<reference evidence="12" key="2">
    <citation type="submission" date="2023-05" db="EMBL/GenBank/DDBJ databases">
        <authorList>
            <consortium name="Lawrence Berkeley National Laboratory"/>
            <person name="Steindorff A."/>
            <person name="Hensen N."/>
            <person name="Bonometti L."/>
            <person name="Westerberg I."/>
            <person name="Brannstrom I.O."/>
            <person name="Guillou S."/>
            <person name="Cros-Aarteil S."/>
            <person name="Calhoun S."/>
            <person name="Haridas S."/>
            <person name="Kuo A."/>
            <person name="Mondo S."/>
            <person name="Pangilinan J."/>
            <person name="Riley R."/>
            <person name="Labutti K."/>
            <person name="Andreopoulos B."/>
            <person name="Lipzen A."/>
            <person name="Chen C."/>
            <person name="Yanf M."/>
            <person name="Daum C."/>
            <person name="Ng V."/>
            <person name="Clum A."/>
            <person name="Ohm R."/>
            <person name="Martin F."/>
            <person name="Silar P."/>
            <person name="Natvig D."/>
            <person name="Lalanne C."/>
            <person name="Gautier V."/>
            <person name="Ament-Velasquez S.L."/>
            <person name="Kruys A."/>
            <person name="Hutchinson M.I."/>
            <person name="Powell A.J."/>
            <person name="Barry K."/>
            <person name="Miller A.N."/>
            <person name="Grigoriev I.V."/>
            <person name="Debuchy R."/>
            <person name="Gladieux P."/>
            <person name="Thoren M.H."/>
            <person name="Johannesson H."/>
        </authorList>
    </citation>
    <scope>NUCLEOTIDE SEQUENCE</scope>
    <source>
        <strain evidence="12">CBS 508.74</strain>
    </source>
</reference>
<keyword evidence="3" id="KW-0694">RNA-binding</keyword>
<dbReference type="InterPro" id="IPR004871">
    <property type="entry name" value="RSE1/DDB1/CPSF1_C"/>
</dbReference>
<dbReference type="GeneID" id="89937045"/>
<evidence type="ECO:0000259" key="10">
    <source>
        <dbReference type="Pfam" id="PF10433"/>
    </source>
</evidence>
<dbReference type="InterPro" id="IPR050358">
    <property type="entry name" value="RSE1/DDB1/CFT1"/>
</dbReference>
<dbReference type="GO" id="GO:0005634">
    <property type="term" value="C:nucleus"/>
    <property type="evidence" value="ECO:0007669"/>
    <property type="project" value="UniProtKB-SubCell"/>
</dbReference>
<dbReference type="Pfam" id="PF23726">
    <property type="entry name" value="Beta-prop_RSE1_2nd"/>
    <property type="match status" value="1"/>
</dbReference>
<organism evidence="12 13">
    <name type="scientific">Canariomyces notabilis</name>
    <dbReference type="NCBI Taxonomy" id="2074819"/>
    <lineage>
        <taxon>Eukaryota</taxon>
        <taxon>Fungi</taxon>
        <taxon>Dikarya</taxon>
        <taxon>Ascomycota</taxon>
        <taxon>Pezizomycotina</taxon>
        <taxon>Sordariomycetes</taxon>
        <taxon>Sordariomycetidae</taxon>
        <taxon>Sordariales</taxon>
        <taxon>Chaetomiaceae</taxon>
        <taxon>Canariomyces</taxon>
    </lineage>
</organism>
<evidence type="ECO:0000256" key="6">
    <source>
        <dbReference type="ARBA" id="ARBA00039187"/>
    </source>
</evidence>
<dbReference type="FunFam" id="2.130.10.10:FF:000788">
    <property type="entry name" value="mRNA cleavage and polyadenylation factor subunit"/>
    <property type="match status" value="1"/>
</dbReference>
<dbReference type="RefSeq" id="XP_064674306.1">
    <property type="nucleotide sequence ID" value="XM_064812920.1"/>
</dbReference>
<evidence type="ECO:0000259" key="11">
    <source>
        <dbReference type="Pfam" id="PF23726"/>
    </source>
</evidence>
<evidence type="ECO:0000256" key="7">
    <source>
        <dbReference type="ARBA" id="ARBA00039443"/>
    </source>
</evidence>
<dbReference type="InterPro" id="IPR015943">
    <property type="entry name" value="WD40/YVTN_repeat-like_dom_sf"/>
</dbReference>
<feature type="domain" description="RSE1/DDB1/CPSF1 C-terminal" evidence="9">
    <location>
        <begin position="1064"/>
        <end position="1416"/>
    </location>
</feature>
<dbReference type="GO" id="GO:0003723">
    <property type="term" value="F:RNA binding"/>
    <property type="evidence" value="ECO:0007669"/>
    <property type="project" value="UniProtKB-KW"/>
</dbReference>
<evidence type="ECO:0000256" key="5">
    <source>
        <dbReference type="ARBA" id="ARBA00038304"/>
    </source>
</evidence>
<dbReference type="InterPro" id="IPR058543">
    <property type="entry name" value="Beta-prop_RSE1/DDB1/CPSF1_2nd"/>
</dbReference>
<dbReference type="EMBL" id="MU853333">
    <property type="protein sequence ID" value="KAK4116736.1"/>
    <property type="molecule type" value="Genomic_DNA"/>
</dbReference>
<evidence type="ECO:0000256" key="2">
    <source>
        <dbReference type="ARBA" id="ARBA00022664"/>
    </source>
</evidence>
<dbReference type="Gene3D" id="2.130.10.10">
    <property type="entry name" value="YVTN repeat-like/Quinoprotein amine dehydrogenase"/>
    <property type="match status" value="2"/>
</dbReference>
<reference evidence="12" key="1">
    <citation type="journal article" date="2023" name="Mol. Phylogenet. Evol.">
        <title>Genome-scale phylogeny and comparative genomics of the fungal order Sordariales.</title>
        <authorList>
            <person name="Hensen N."/>
            <person name="Bonometti L."/>
            <person name="Westerberg I."/>
            <person name="Brannstrom I.O."/>
            <person name="Guillou S."/>
            <person name="Cros-Aarteil S."/>
            <person name="Calhoun S."/>
            <person name="Haridas S."/>
            <person name="Kuo A."/>
            <person name="Mondo S."/>
            <person name="Pangilinan J."/>
            <person name="Riley R."/>
            <person name="LaButti K."/>
            <person name="Andreopoulos B."/>
            <person name="Lipzen A."/>
            <person name="Chen C."/>
            <person name="Yan M."/>
            <person name="Daum C."/>
            <person name="Ng V."/>
            <person name="Clum A."/>
            <person name="Steindorff A."/>
            <person name="Ohm R.A."/>
            <person name="Martin F."/>
            <person name="Silar P."/>
            <person name="Natvig D.O."/>
            <person name="Lalanne C."/>
            <person name="Gautier V."/>
            <person name="Ament-Velasquez S.L."/>
            <person name="Kruys A."/>
            <person name="Hutchinson M.I."/>
            <person name="Powell A.J."/>
            <person name="Barry K."/>
            <person name="Miller A.N."/>
            <person name="Grigoriev I.V."/>
            <person name="Debuchy R."/>
            <person name="Gladieux P."/>
            <person name="Hiltunen Thoren M."/>
            <person name="Johannesson H."/>
        </authorList>
    </citation>
    <scope>NUCLEOTIDE SEQUENCE</scope>
    <source>
        <strain evidence="12">CBS 508.74</strain>
    </source>
</reference>
<evidence type="ECO:0000313" key="12">
    <source>
        <dbReference type="EMBL" id="KAK4116736.1"/>
    </source>
</evidence>
<dbReference type="GO" id="GO:0006397">
    <property type="term" value="P:mRNA processing"/>
    <property type="evidence" value="ECO:0007669"/>
    <property type="project" value="UniProtKB-KW"/>
</dbReference>
<evidence type="ECO:0000256" key="1">
    <source>
        <dbReference type="ARBA" id="ARBA00004123"/>
    </source>
</evidence>
<evidence type="ECO:0000313" key="13">
    <source>
        <dbReference type="Proteomes" id="UP001302812"/>
    </source>
</evidence>
<evidence type="ECO:0000256" key="3">
    <source>
        <dbReference type="ARBA" id="ARBA00022884"/>
    </source>
</evidence>
<comment type="caution">
    <text evidence="12">The sequence shown here is derived from an EMBL/GenBank/DDBJ whole genome shotgun (WGS) entry which is preliminary data.</text>
</comment>
<feature type="domain" description="RSE1/DDB1/CPSF1 first beta-propeller" evidence="10">
    <location>
        <begin position="96"/>
        <end position="461"/>
    </location>
</feature>
<dbReference type="Pfam" id="PF10433">
    <property type="entry name" value="Beta-prop_RSE1_1st"/>
    <property type="match status" value="1"/>
</dbReference>
<feature type="domain" description="RSE1/DDB1/CPSF1 second beta-propeller" evidence="11">
    <location>
        <begin position="588"/>
        <end position="993"/>
    </location>
</feature>
<comment type="similarity">
    <text evidence="5">Belongs to the CFT1 family.</text>
</comment>
<name>A0AAN6YWK3_9PEZI</name>
<evidence type="ECO:0000256" key="4">
    <source>
        <dbReference type="ARBA" id="ARBA00023242"/>
    </source>
</evidence>
<proteinExistence type="inferred from homology"/>
<keyword evidence="13" id="KW-1185">Reference proteome</keyword>
<comment type="subcellular location">
    <subcellularLocation>
        <location evidence="1">Nucleus</location>
    </subcellularLocation>
</comment>
<keyword evidence="2" id="KW-0507">mRNA processing</keyword>
<protein>
    <recommendedName>
        <fullName evidence="7">Protein CFT1</fullName>
    </recommendedName>
    <alternativeName>
        <fullName evidence="8">Cleavage factor two protein 1</fullName>
    </alternativeName>
    <alternativeName>
        <fullName evidence="6">Protein cft1</fullName>
    </alternativeName>
</protein>
<evidence type="ECO:0000256" key="8">
    <source>
        <dbReference type="ARBA" id="ARBA00041264"/>
    </source>
</evidence>
<dbReference type="Pfam" id="PF03178">
    <property type="entry name" value="CPSF_A"/>
    <property type="match status" value="1"/>
</dbReference>
<accession>A0AAN6YWK3</accession>
<evidence type="ECO:0000259" key="9">
    <source>
        <dbReference type="Pfam" id="PF03178"/>
    </source>
</evidence>
<sequence>MQCYTELTPATAVTHSLTLQFIPGQGTNLAVAKSSILQIFRTKVVSTELDTTETNGHGLGARSATRYESRLANDDDGLEASFLGGDSLALRTDRANSTKLVLVAETSLAGTITGLARIKPPNARHGCDALLIAFKDARLSLVEWDAERYSLSTVSIHYYEQEELRGSPWTAPLSHYVNFLTADPGSRCAALKFGARNLAILPFKQIDEDIDMGDWDEELDGPRPANGVPSAVVNGASNIEDTPYSPSFVLRLSNLDPSLLHPVHLAFLHEYREPTFGILVSTASASNSLGRKDHFIYMVFTLDLHQKASTTILSVSGLPQDLFRVVPLPAPVGGALLVGANELIHIDQSGKPNGVAVNPMTRQCTSFGLVDQSDLNLRLEGCVIDILTADLGELLVILSDGRMALVTFRIDGRTVSGLELKMVPEAAGGAIIPARVSTLSRLGRNIMFAGSEEGDSLVFGWTKRQGLIAKKAQRVRGGGLDTYFADEDVEEISEEDDDDLYEEKPTARQQQPISAVSGLINGDLCFRVHDRLLSIAPIQAMTYGQPTWLPGSEDERNSAGVRSDLQLVCAVGRDKSAALATMNLAIQPRVIGRFDFPEARGFWTMCAKKPIPKALQGDKGGNALSKDYDTSGQYDKFMIVGKVDLDGYEKSDVYALTAAGFESLSGTEFDPAAGITIEAGTMGKGSRIVQIVKSEVRCYDGDLGLSQIVPMLDEDTGAEPRAVSASIADPFLLIIRDDSSAFIAQIDNSNELEELRKDDETLAATKWLTGCLYADTYAVFAEEVTEKGANPAQSILMFLLSAHGALYIYRLPDLSKPVYVAEGLSYIPPGLSADYAARKGTAKETVAEILVADLGDMTHSFPHLILRHANDDLTLYQPFRYGTGTGLGFSKTLFFQKLPNTAFAKSPVEADQDEATHQPRVLSMRRCNNISGYSTVFLPGASPSFILKSAKSMPRVVPLQGLGVIAMSSFHTEGCEHGFIYADSQHIARVAQLPSDWSYAETGLAVKKIPIGDDIAAVAYHPPTQSYVVGCNTLEPFELPKDDDYHKEWARENLGFKPTVERGMLKLVSPMTWTVVDAVQMEPCELVLCVETLNLEVSESTNERKQLIAVGTALIKGEDLPTRGHVYVYDIADVIPEPGRPETSKKLKLIAKEDIPRGAVTALSEIGTQGLMLVAQGQKCMVRGLKEDGTLLPVAFMDMNCYVTTAKELPGTGLCLMADAFKGVWFTGYTEEPYKMMLFGKSSTKLEVMNADFLPDGKELFIVASDADGHIHILQFDPEHPKSLHGHLLLHRTTFNTGAHHPTKSLLLPAATAADKYPGGHRLNNNPPADPAAQQQRPHVLLLASRTGVLAALRPLPESAYRRLASLAAQLTTSLPHPAGLNPKEYRMPSADCPSAGVEAGIGRSIVDGAVLARFGELGMAKRGELAGRAGYAGPEEVRAELEGVVGWAGMEYF</sequence>
<dbReference type="InterPro" id="IPR018846">
    <property type="entry name" value="Beta-prop_RSE1/DDB1/CPSF1_1st"/>
</dbReference>
<dbReference type="Proteomes" id="UP001302812">
    <property type="component" value="Unassembled WGS sequence"/>
</dbReference>
<gene>
    <name evidence="12" type="ORF">N656DRAFT_746072</name>
</gene>
<dbReference type="PANTHER" id="PTHR10644">
    <property type="entry name" value="DNA REPAIR/RNA PROCESSING CPSF FAMILY"/>
    <property type="match status" value="1"/>
</dbReference>